<dbReference type="EMBL" id="OZ034819">
    <property type="protein sequence ID" value="CAL1393765.1"/>
    <property type="molecule type" value="Genomic_DNA"/>
</dbReference>
<name>A0AAV2F6D0_9ROSI</name>
<gene>
    <name evidence="2" type="ORF">LTRI10_LOCUS34318</name>
</gene>
<evidence type="ECO:0000256" key="1">
    <source>
        <dbReference type="SAM" id="MobiDB-lite"/>
    </source>
</evidence>
<keyword evidence="3" id="KW-1185">Reference proteome</keyword>
<feature type="region of interest" description="Disordered" evidence="1">
    <location>
        <begin position="1"/>
        <end position="23"/>
    </location>
</feature>
<sequence>MLDQARCSSKAVSRAPVGRASSRVKRFKQIWVRKEGPQPNPLLYSLSSPSTPSEPALLPLTPLRGPFTKPFPFFQPSTSIPSLISWFKPSLPNPPHLTLSIFNFISILRISTSSSKPDQPLPFTTRALSNSALSHIHPEPRIIDLDDPQSPPDSPPTSSPSLCPGPSSPPFTIPNQSISFVPETPQSPAQSLSTPPFTDGNLPSPSCCLVSNTPFWDQEAHPFDLDTLSSTSLNLAKLFSLDLDEGKSHMVKLVVDKAKETHQRKTRSSRSKLEMERHRLGPAIPGILEPRRNKRRRGLPNDIEE</sequence>
<dbReference type="Proteomes" id="UP001497516">
    <property type="component" value="Chromosome 6"/>
</dbReference>
<dbReference type="AlphaFoldDB" id="A0AAV2F6D0"/>
<protein>
    <submittedName>
        <fullName evidence="2">Uncharacterized protein</fullName>
    </submittedName>
</protein>
<evidence type="ECO:0000313" key="3">
    <source>
        <dbReference type="Proteomes" id="UP001497516"/>
    </source>
</evidence>
<feature type="region of interest" description="Disordered" evidence="1">
    <location>
        <begin position="258"/>
        <end position="305"/>
    </location>
</feature>
<feature type="compositionally biased region" description="Polar residues" evidence="1">
    <location>
        <begin position="1"/>
        <end position="11"/>
    </location>
</feature>
<reference evidence="2 3" key="1">
    <citation type="submission" date="2024-04" db="EMBL/GenBank/DDBJ databases">
        <authorList>
            <person name="Fracassetti M."/>
        </authorList>
    </citation>
    <scope>NUCLEOTIDE SEQUENCE [LARGE SCALE GENOMIC DNA]</scope>
</reference>
<feature type="compositionally biased region" description="Pro residues" evidence="1">
    <location>
        <begin position="149"/>
        <end position="158"/>
    </location>
</feature>
<evidence type="ECO:0000313" key="2">
    <source>
        <dbReference type="EMBL" id="CAL1393765.1"/>
    </source>
</evidence>
<feature type="compositionally biased region" description="Polar residues" evidence="1">
    <location>
        <begin position="173"/>
        <end position="200"/>
    </location>
</feature>
<accession>A0AAV2F6D0</accession>
<organism evidence="2 3">
    <name type="scientific">Linum trigynum</name>
    <dbReference type="NCBI Taxonomy" id="586398"/>
    <lineage>
        <taxon>Eukaryota</taxon>
        <taxon>Viridiplantae</taxon>
        <taxon>Streptophyta</taxon>
        <taxon>Embryophyta</taxon>
        <taxon>Tracheophyta</taxon>
        <taxon>Spermatophyta</taxon>
        <taxon>Magnoliopsida</taxon>
        <taxon>eudicotyledons</taxon>
        <taxon>Gunneridae</taxon>
        <taxon>Pentapetalae</taxon>
        <taxon>rosids</taxon>
        <taxon>fabids</taxon>
        <taxon>Malpighiales</taxon>
        <taxon>Linaceae</taxon>
        <taxon>Linum</taxon>
    </lineage>
</organism>
<proteinExistence type="predicted"/>
<feature type="region of interest" description="Disordered" evidence="1">
    <location>
        <begin position="141"/>
        <end position="200"/>
    </location>
</feature>